<dbReference type="GO" id="GO:0006508">
    <property type="term" value="P:proteolysis"/>
    <property type="evidence" value="ECO:0007669"/>
    <property type="project" value="InterPro"/>
</dbReference>
<dbReference type="InterPro" id="IPR036852">
    <property type="entry name" value="Peptidase_S8/S53_dom_sf"/>
</dbReference>
<dbReference type="GO" id="GO:0004252">
    <property type="term" value="F:serine-type endopeptidase activity"/>
    <property type="evidence" value="ECO:0007669"/>
    <property type="project" value="InterPro"/>
</dbReference>
<feature type="non-terminal residue" evidence="2">
    <location>
        <position position="1"/>
    </location>
</feature>
<proteinExistence type="predicted"/>
<sequence>WLDNVINANPDVIFIQSAGNDGDVSRGYDKYGAPIKRGYEFELAKYTDSYKLSLNSIVVGAVKEVSPIVAQDFSEWSRKDNYITTSVPDTFEQQTGLEPADTEKHKNGTSYSAPSVTAMISFLKNNYSNYFDKGADSLIAKSALISGSRNNYSTKFKDSYEHVENHLVYEQKIGFGVANFSRMKESLENLDYFVLRSSNGRAKPRSKSIYLSAGDKYRVNITWKNQDSLDWVLRPKSSSDTPAVYDKHFIGPTQLGLTIVKPDNHYYFEHWTARTITATNFTNISGETQRVNTKTIEFKAETSGTYRFNVYFENDDARSKDMDVALTYSKI</sequence>
<dbReference type="AlphaFoldDB" id="A0A269TJH7"/>
<evidence type="ECO:0000313" key="3">
    <source>
        <dbReference type="Proteomes" id="UP000216943"/>
    </source>
</evidence>
<name>A0A269TJH7_9BACT</name>
<protein>
    <recommendedName>
        <fullName evidence="1">Peptidase S8/S53 domain-containing protein</fullName>
    </recommendedName>
</protein>
<evidence type="ECO:0000259" key="1">
    <source>
        <dbReference type="Pfam" id="PF00082"/>
    </source>
</evidence>
<dbReference type="RefSeq" id="WP_180738013.1">
    <property type="nucleotide sequence ID" value="NZ_NQNY01000007.1"/>
</dbReference>
<evidence type="ECO:0000313" key="2">
    <source>
        <dbReference type="EMBL" id="PAK21340.1"/>
    </source>
</evidence>
<dbReference type="Pfam" id="PF00082">
    <property type="entry name" value="Peptidase_S8"/>
    <property type="match status" value="1"/>
</dbReference>
<accession>A0A269TJH7</accession>
<comment type="caution">
    <text evidence="2">The sequence shown here is derived from an EMBL/GenBank/DDBJ whole genome shotgun (WGS) entry which is preliminary data.</text>
</comment>
<dbReference type="Proteomes" id="UP000216943">
    <property type="component" value="Unassembled WGS sequence"/>
</dbReference>
<dbReference type="SUPFAM" id="SSF52743">
    <property type="entry name" value="Subtilisin-like"/>
    <property type="match status" value="1"/>
</dbReference>
<dbReference type="InterPro" id="IPR000209">
    <property type="entry name" value="Peptidase_S8/S53_dom"/>
</dbReference>
<dbReference type="Gene3D" id="3.40.50.200">
    <property type="entry name" value="Peptidase S8/S53 domain"/>
    <property type="match status" value="1"/>
</dbReference>
<gene>
    <name evidence="2" type="ORF">CJJ23_02795</name>
</gene>
<reference evidence="3" key="1">
    <citation type="submission" date="2017-08" db="EMBL/GenBank/DDBJ databases">
        <authorList>
            <person name="Alvarez-Ponce D."/>
            <person name="Weitzman C.L."/>
            <person name="Tillett R.L."/>
            <person name="Sandmeier F.C."/>
            <person name="Tracy C.R."/>
        </authorList>
    </citation>
    <scope>NUCLEOTIDE SEQUENCE [LARGE SCALE GENOMIC DNA]</scope>
    <source>
        <strain evidence="3">723</strain>
    </source>
</reference>
<organism evidence="2 3">
    <name type="scientific">Mycoplasmopsis agassizii</name>
    <dbReference type="NCBI Taxonomy" id="33922"/>
    <lineage>
        <taxon>Bacteria</taxon>
        <taxon>Bacillati</taxon>
        <taxon>Mycoplasmatota</taxon>
        <taxon>Mycoplasmoidales</taxon>
        <taxon>Metamycoplasmataceae</taxon>
        <taxon>Mycoplasmopsis</taxon>
    </lineage>
</organism>
<feature type="domain" description="Peptidase S8/S53" evidence="1">
    <location>
        <begin position="9"/>
        <end position="149"/>
    </location>
</feature>
<dbReference type="EMBL" id="NQNY01000007">
    <property type="protein sequence ID" value="PAK21340.1"/>
    <property type="molecule type" value="Genomic_DNA"/>
</dbReference>